<evidence type="ECO:0008006" key="4">
    <source>
        <dbReference type="Google" id="ProtNLM"/>
    </source>
</evidence>
<feature type="chain" id="PRO_5013046341" description="Lipoprotein" evidence="1">
    <location>
        <begin position="21"/>
        <end position="108"/>
    </location>
</feature>
<reference evidence="2 3" key="1">
    <citation type="submission" date="2017-02" db="EMBL/GenBank/DDBJ databases">
        <title>Draft genome sequence of Moraxella porci CCUG 54912T type strain.</title>
        <authorList>
            <person name="Salva-Serra F."/>
            <person name="Engstrom-Jakobsson H."/>
            <person name="Thorell K."/>
            <person name="Jaen-Luchoro D."/>
            <person name="Gonzales-Siles L."/>
            <person name="Karlsson R."/>
            <person name="Yazdan S."/>
            <person name="Boulund F."/>
            <person name="Johnning A."/>
            <person name="Engstrand L."/>
            <person name="Kristiansson E."/>
            <person name="Moore E."/>
        </authorList>
    </citation>
    <scope>NUCLEOTIDE SEQUENCE [LARGE SCALE GENOMIC DNA]</scope>
    <source>
        <strain evidence="2 3">CCUG 54912</strain>
    </source>
</reference>
<keyword evidence="1" id="KW-0732">Signal</keyword>
<evidence type="ECO:0000313" key="2">
    <source>
        <dbReference type="EMBL" id="OOS25323.1"/>
    </source>
</evidence>
<gene>
    <name evidence="2" type="ORF">B0681_04685</name>
</gene>
<dbReference type="STRING" id="573983.B0681_04685"/>
<dbReference type="RefSeq" id="WP_078317592.1">
    <property type="nucleotide sequence ID" value="NZ_MUYV01000005.1"/>
</dbReference>
<dbReference type="AlphaFoldDB" id="A0A1T0CSK8"/>
<proteinExistence type="predicted"/>
<dbReference type="PROSITE" id="PS51257">
    <property type="entry name" value="PROKAR_LIPOPROTEIN"/>
    <property type="match status" value="1"/>
</dbReference>
<keyword evidence="3" id="KW-1185">Reference proteome</keyword>
<evidence type="ECO:0000256" key="1">
    <source>
        <dbReference type="SAM" id="SignalP"/>
    </source>
</evidence>
<comment type="caution">
    <text evidence="2">The sequence shown here is derived from an EMBL/GenBank/DDBJ whole genome shotgun (WGS) entry which is preliminary data.</text>
</comment>
<dbReference type="EMBL" id="MUYV01000005">
    <property type="protein sequence ID" value="OOS25323.1"/>
    <property type="molecule type" value="Genomic_DNA"/>
</dbReference>
<sequence>MKFIVFSTALLLLSGCTASYYDYPDEYKMFRLKGQFFNTNKGYEKVKENMFACGFKNTSNNLGMSDNEWILANICMEQKGYIRETLPKGVCHRYPDSSACQARQKNPK</sequence>
<evidence type="ECO:0000313" key="3">
    <source>
        <dbReference type="Proteomes" id="UP000190683"/>
    </source>
</evidence>
<feature type="signal peptide" evidence="1">
    <location>
        <begin position="1"/>
        <end position="20"/>
    </location>
</feature>
<name>A0A1T0CSK8_9GAMM</name>
<organism evidence="2 3">
    <name type="scientific">Moraxella porci DSM 25326</name>
    <dbReference type="NCBI Taxonomy" id="573983"/>
    <lineage>
        <taxon>Bacteria</taxon>
        <taxon>Pseudomonadati</taxon>
        <taxon>Pseudomonadota</taxon>
        <taxon>Gammaproteobacteria</taxon>
        <taxon>Moraxellales</taxon>
        <taxon>Moraxellaceae</taxon>
        <taxon>Moraxella</taxon>
    </lineage>
</organism>
<protein>
    <recommendedName>
        <fullName evidence="4">Lipoprotein</fullName>
    </recommendedName>
</protein>
<accession>A0A1T0CSK8</accession>
<dbReference type="Proteomes" id="UP000190683">
    <property type="component" value="Unassembled WGS sequence"/>
</dbReference>